<evidence type="ECO:0000256" key="1">
    <source>
        <dbReference type="ARBA" id="ARBA00001096"/>
    </source>
</evidence>
<organism evidence="7">
    <name type="scientific">uncultured Sulfurovum sp</name>
    <dbReference type="NCBI Taxonomy" id="269237"/>
    <lineage>
        <taxon>Bacteria</taxon>
        <taxon>Pseudomonadati</taxon>
        <taxon>Campylobacterota</taxon>
        <taxon>Epsilonproteobacteria</taxon>
        <taxon>Campylobacterales</taxon>
        <taxon>Sulfurovaceae</taxon>
        <taxon>Sulfurovum</taxon>
        <taxon>environmental samples</taxon>
    </lineage>
</organism>
<evidence type="ECO:0000256" key="5">
    <source>
        <dbReference type="PIRSR" id="PIRSR016020-1"/>
    </source>
</evidence>
<dbReference type="GO" id="GO:0005975">
    <property type="term" value="P:carbohydrate metabolic process"/>
    <property type="evidence" value="ECO:0007669"/>
    <property type="project" value="InterPro"/>
</dbReference>
<name>A0A6S6TQW3_9BACT</name>
<dbReference type="GO" id="GO:0005737">
    <property type="term" value="C:cytoplasm"/>
    <property type="evidence" value="ECO:0007669"/>
    <property type="project" value="TreeGrafter"/>
</dbReference>
<comment type="catalytic activity">
    <reaction evidence="1">
        <text>alpha-D-glucose 6-phosphate = beta-D-glucose 6-phosphate</text>
        <dbReference type="Rhea" id="RHEA:16249"/>
        <dbReference type="ChEBI" id="CHEBI:58225"/>
        <dbReference type="ChEBI" id="CHEBI:58247"/>
        <dbReference type="EC" id="5.1.3.15"/>
    </reaction>
</comment>
<proteinExistence type="inferred from homology"/>
<dbReference type="InterPro" id="IPR025532">
    <property type="entry name" value="G6P_1-epimerase"/>
</dbReference>
<comment type="similarity">
    <text evidence="2 4">Belongs to the glucose-6-phosphate 1-epimerase family.</text>
</comment>
<keyword evidence="3 4" id="KW-0413">Isomerase</keyword>
<protein>
    <recommendedName>
        <fullName evidence="4">Putative glucose-6-phosphate 1-epimerase</fullName>
        <ecNumber evidence="4">5.1.3.15</ecNumber>
    </recommendedName>
</protein>
<evidence type="ECO:0000256" key="2">
    <source>
        <dbReference type="ARBA" id="ARBA00005866"/>
    </source>
</evidence>
<dbReference type="GO" id="GO:0030246">
    <property type="term" value="F:carbohydrate binding"/>
    <property type="evidence" value="ECO:0007669"/>
    <property type="project" value="UniProtKB-UniRule"/>
</dbReference>
<sequence length="279" mass="32074">MTIQKELDNEFKYLEVNNAHAQAKIALQGAHIFHYKAHDKPQLLWLSEKAYFENGKAIRGGVPISFPWFGPHKYDTTLPQHGFARNQMWKLMLNQELADGSTHLQFLLTPNEATKALWNYNFLLIYNITIGKELTMELTTLNCDNEAFEITQALHSYFNVSHISNVSIEGLDKCIYYNSLDKGLEKQHGTMHIEEEVDRVYFDANSKITLLDQEQELVLDQEGSNSLVVWNPWKEKSKTMTDMQDNGYQSMICLETANALKDFVLVAPNKSHTLKVSIK</sequence>
<evidence type="ECO:0000256" key="6">
    <source>
        <dbReference type="PIRSR" id="PIRSR016020-2"/>
    </source>
</evidence>
<dbReference type="PIRSF" id="PIRSF016020">
    <property type="entry name" value="PHexose_mutarotase"/>
    <property type="match status" value="1"/>
</dbReference>
<dbReference type="AlphaFoldDB" id="A0A6S6TQW3"/>
<dbReference type="EC" id="5.1.3.15" evidence="4"/>
<dbReference type="InterPro" id="IPR014718">
    <property type="entry name" value="GH-type_carb-bd"/>
</dbReference>
<reference evidence="7" key="1">
    <citation type="submission" date="2020-01" db="EMBL/GenBank/DDBJ databases">
        <authorList>
            <person name="Meier V. D."/>
            <person name="Meier V D."/>
        </authorList>
    </citation>
    <scope>NUCLEOTIDE SEQUENCE</scope>
    <source>
        <strain evidence="7">HLG_WM_MAG_05</strain>
    </source>
</reference>
<feature type="active site" evidence="5">
    <location>
        <position position="155"/>
    </location>
</feature>
<evidence type="ECO:0000256" key="4">
    <source>
        <dbReference type="PIRNR" id="PIRNR016020"/>
    </source>
</evidence>
<dbReference type="CDD" id="cd09020">
    <property type="entry name" value="D-hex-6-P-epi_like"/>
    <property type="match status" value="1"/>
</dbReference>
<dbReference type="PANTHER" id="PTHR11122:SF13">
    <property type="entry name" value="GLUCOSE-6-PHOSPHATE 1-EPIMERASE"/>
    <property type="match status" value="1"/>
</dbReference>
<feature type="binding site" evidence="6">
    <location>
        <position position="80"/>
    </location>
    <ligand>
        <name>substrate</name>
    </ligand>
</feature>
<feature type="active site" evidence="5">
    <location>
        <position position="255"/>
    </location>
</feature>
<dbReference type="SUPFAM" id="SSF74650">
    <property type="entry name" value="Galactose mutarotase-like"/>
    <property type="match status" value="1"/>
</dbReference>
<dbReference type="Gene3D" id="2.70.98.10">
    <property type="match status" value="1"/>
</dbReference>
<dbReference type="EMBL" id="CACVAU010000058">
    <property type="protein sequence ID" value="CAA6820507.1"/>
    <property type="molecule type" value="Genomic_DNA"/>
</dbReference>
<feature type="binding site" evidence="6">
    <location>
        <position position="59"/>
    </location>
    <ligand>
        <name>substrate</name>
    </ligand>
</feature>
<gene>
    <name evidence="7" type="ORF">HELGO_WM5102</name>
</gene>
<evidence type="ECO:0000256" key="3">
    <source>
        <dbReference type="ARBA" id="ARBA00023235"/>
    </source>
</evidence>
<dbReference type="InterPro" id="IPR011013">
    <property type="entry name" value="Gal_mutarotase_sf_dom"/>
</dbReference>
<feature type="binding site" evidence="6">
    <location>
        <position position="85"/>
    </location>
    <ligand>
        <name>substrate</name>
    </ligand>
</feature>
<dbReference type="Pfam" id="PF01263">
    <property type="entry name" value="Aldose_epim"/>
    <property type="match status" value="1"/>
</dbReference>
<dbReference type="PANTHER" id="PTHR11122">
    <property type="entry name" value="APOSPORY-ASSOCIATED PROTEIN C-RELATED"/>
    <property type="match status" value="1"/>
</dbReference>
<accession>A0A6S6TQW3</accession>
<evidence type="ECO:0000313" key="7">
    <source>
        <dbReference type="EMBL" id="CAA6820507.1"/>
    </source>
</evidence>
<dbReference type="GO" id="GO:0047938">
    <property type="term" value="F:glucose-6-phosphate 1-epimerase activity"/>
    <property type="evidence" value="ECO:0007669"/>
    <property type="project" value="UniProtKB-UniRule"/>
</dbReference>
<dbReference type="InterPro" id="IPR008183">
    <property type="entry name" value="Aldose_1/G6P_1-epimerase"/>
</dbReference>